<dbReference type="Pfam" id="PF12730">
    <property type="entry name" value="ABC2_membrane_4"/>
    <property type="match status" value="1"/>
</dbReference>
<keyword evidence="1" id="KW-0472">Membrane</keyword>
<proteinExistence type="predicted"/>
<comment type="caution">
    <text evidence="2">The sequence shown here is derived from an EMBL/GenBank/DDBJ whole genome shotgun (WGS) entry which is preliminary data.</text>
</comment>
<dbReference type="OrthoDB" id="9781996at2"/>
<keyword evidence="1" id="KW-1133">Transmembrane helix</keyword>
<dbReference type="CDD" id="cd21809">
    <property type="entry name" value="ABC-2_lan_permease-like"/>
    <property type="match status" value="1"/>
</dbReference>
<feature type="transmembrane region" description="Helical" evidence="1">
    <location>
        <begin position="223"/>
        <end position="243"/>
    </location>
</feature>
<evidence type="ECO:0000313" key="2">
    <source>
        <dbReference type="EMBL" id="RIX60170.1"/>
    </source>
</evidence>
<dbReference type="RefSeq" id="WP_119597545.1">
    <property type="nucleotide sequence ID" value="NZ_QXQA01000001.1"/>
</dbReference>
<dbReference type="Proteomes" id="UP000266482">
    <property type="component" value="Unassembled WGS sequence"/>
</dbReference>
<keyword evidence="1" id="KW-0812">Transmembrane</keyword>
<keyword evidence="3" id="KW-1185">Reference proteome</keyword>
<evidence type="ECO:0008006" key="4">
    <source>
        <dbReference type="Google" id="ProtNLM"/>
    </source>
</evidence>
<reference evidence="2 3" key="1">
    <citation type="submission" date="2018-09" db="EMBL/GenBank/DDBJ databases">
        <title>Paenibacillus aracenensis nov. sp. isolated from a cave in southern Spain.</title>
        <authorList>
            <person name="Jurado V."/>
            <person name="Gutierrez-Patricio S."/>
            <person name="Gonzalez-Pimentel J.L."/>
            <person name="Miller A.Z."/>
            <person name="Laiz L."/>
            <person name="Saiz-Jimenez C."/>
        </authorList>
    </citation>
    <scope>NUCLEOTIDE SEQUENCE [LARGE SCALE GENOMIC DNA]</scope>
    <source>
        <strain evidence="2 3">DSM 22867</strain>
    </source>
</reference>
<sequence>MRVKAFMGLLASERLKLVRSPIWLLVLVSPILALTAGFLSSLDDVAPEARYLILQSSVFTVHAILLLPILTGIFASFVCRFEHSGGGWKSMLSLPVSRTGLYAAKFITVALLLAVTQLLTLVSLIISVKFQGIEGGMDWGAAISATVSGWVACLPLAALQLWASIGWSSFAAPLAINVAFTLPNMLVVNSERFSPFYPWAQPSLAMLSSGGGSMDFGGFTLPLVNILGTVLVSFVVFLCGGLMHMRRKEI</sequence>
<name>A0A3A1VRN3_9BACL</name>
<feature type="transmembrane region" description="Helical" evidence="1">
    <location>
        <begin position="170"/>
        <end position="188"/>
    </location>
</feature>
<evidence type="ECO:0000256" key="1">
    <source>
        <dbReference type="SAM" id="Phobius"/>
    </source>
</evidence>
<organism evidence="2 3">
    <name type="scientific">Paenibacillus nanensis</name>
    <dbReference type="NCBI Taxonomy" id="393251"/>
    <lineage>
        <taxon>Bacteria</taxon>
        <taxon>Bacillati</taxon>
        <taxon>Bacillota</taxon>
        <taxon>Bacilli</taxon>
        <taxon>Bacillales</taxon>
        <taxon>Paenibacillaceae</taxon>
        <taxon>Paenibacillus</taxon>
    </lineage>
</organism>
<feature type="transmembrane region" description="Helical" evidence="1">
    <location>
        <begin position="21"/>
        <end position="39"/>
    </location>
</feature>
<protein>
    <recommendedName>
        <fullName evidence="4">ABC transporter permease</fullName>
    </recommendedName>
</protein>
<feature type="transmembrane region" description="Helical" evidence="1">
    <location>
        <begin position="102"/>
        <end position="127"/>
    </location>
</feature>
<accession>A0A3A1VRN3</accession>
<dbReference type="EMBL" id="QXQA01000001">
    <property type="protein sequence ID" value="RIX60170.1"/>
    <property type="molecule type" value="Genomic_DNA"/>
</dbReference>
<gene>
    <name evidence="2" type="ORF">D3P08_00885</name>
</gene>
<feature type="transmembrane region" description="Helical" evidence="1">
    <location>
        <begin position="139"/>
        <end position="163"/>
    </location>
</feature>
<dbReference type="AlphaFoldDB" id="A0A3A1VRN3"/>
<feature type="transmembrane region" description="Helical" evidence="1">
    <location>
        <begin position="59"/>
        <end position="81"/>
    </location>
</feature>
<evidence type="ECO:0000313" key="3">
    <source>
        <dbReference type="Proteomes" id="UP000266482"/>
    </source>
</evidence>